<dbReference type="PANTHER" id="PTHR47027">
    <property type="entry name" value="REVERSE TRANSCRIPTASE DOMAIN-CONTAINING PROTEIN"/>
    <property type="match status" value="1"/>
</dbReference>
<name>A0A8K0DG29_IGNLU</name>
<gene>
    <name evidence="3" type="ORF">ILUMI_02673</name>
</gene>
<proteinExistence type="predicted"/>
<feature type="compositionally biased region" description="Basic and acidic residues" evidence="1">
    <location>
        <begin position="1"/>
        <end position="20"/>
    </location>
</feature>
<dbReference type="GO" id="GO:0071897">
    <property type="term" value="P:DNA biosynthetic process"/>
    <property type="evidence" value="ECO:0007669"/>
    <property type="project" value="UniProtKB-ARBA"/>
</dbReference>
<dbReference type="EMBL" id="VTPC01001011">
    <property type="protein sequence ID" value="KAF2903514.1"/>
    <property type="molecule type" value="Genomic_DNA"/>
</dbReference>
<keyword evidence="4" id="KW-1185">Reference proteome</keyword>
<evidence type="ECO:0000259" key="2">
    <source>
        <dbReference type="PROSITE" id="PS50878"/>
    </source>
</evidence>
<evidence type="ECO:0000313" key="3">
    <source>
        <dbReference type="EMBL" id="KAF2903514.1"/>
    </source>
</evidence>
<evidence type="ECO:0000313" key="4">
    <source>
        <dbReference type="Proteomes" id="UP000801492"/>
    </source>
</evidence>
<dbReference type="AlphaFoldDB" id="A0A8K0DG29"/>
<feature type="domain" description="Reverse transcriptase" evidence="2">
    <location>
        <begin position="1"/>
        <end position="205"/>
    </location>
</feature>
<protein>
    <recommendedName>
        <fullName evidence="2">Reverse transcriptase domain-containing protein</fullName>
    </recommendedName>
</protein>
<dbReference type="InterPro" id="IPR043502">
    <property type="entry name" value="DNA/RNA_pol_sf"/>
</dbReference>
<dbReference type="PROSITE" id="PS50878">
    <property type="entry name" value="RT_POL"/>
    <property type="match status" value="1"/>
</dbReference>
<dbReference type="PANTHER" id="PTHR47027:SF20">
    <property type="entry name" value="REVERSE TRANSCRIPTASE-LIKE PROTEIN WITH RNA-DIRECTED DNA POLYMERASE DOMAIN"/>
    <property type="match status" value="1"/>
</dbReference>
<evidence type="ECO:0000256" key="1">
    <source>
        <dbReference type="SAM" id="MobiDB-lite"/>
    </source>
</evidence>
<comment type="caution">
    <text evidence="3">The sequence shown here is derived from an EMBL/GenBank/DDBJ whole genome shotgun (WGS) entry which is preliminary data.</text>
</comment>
<organism evidence="3 4">
    <name type="scientific">Ignelater luminosus</name>
    <name type="common">Cucubano</name>
    <name type="synonym">Pyrophorus luminosus</name>
    <dbReference type="NCBI Taxonomy" id="2038154"/>
    <lineage>
        <taxon>Eukaryota</taxon>
        <taxon>Metazoa</taxon>
        <taxon>Ecdysozoa</taxon>
        <taxon>Arthropoda</taxon>
        <taxon>Hexapoda</taxon>
        <taxon>Insecta</taxon>
        <taxon>Pterygota</taxon>
        <taxon>Neoptera</taxon>
        <taxon>Endopterygota</taxon>
        <taxon>Coleoptera</taxon>
        <taxon>Polyphaga</taxon>
        <taxon>Elateriformia</taxon>
        <taxon>Elateroidea</taxon>
        <taxon>Elateridae</taxon>
        <taxon>Agrypninae</taxon>
        <taxon>Pyrophorini</taxon>
        <taxon>Ignelater</taxon>
    </lineage>
</organism>
<sequence length="241" mass="27537">MQRKNGPENGKDEGGPRDDAIEGEILVNTADVLERWKIYFDTHINRTSDVQEQEEPLTVNEVQQQLEEPTLKEAKGIVQIQQRTSEDFEIKHGLRQGGGLAPLLFNIALDKDVRATNVNVNGTILKKERQMGYTDDLDLIAKSKRALRERYEKVKQKSTNFGLEINVSKTKAMEIKTGARLGQNWTVDNDCIKVVQKFTYLGSNLNTNNDITQEIRNKTIRGNRALYLLRPILVRQIMEKT</sequence>
<feature type="region of interest" description="Disordered" evidence="1">
    <location>
        <begin position="1"/>
        <end position="21"/>
    </location>
</feature>
<accession>A0A8K0DG29</accession>
<dbReference type="Pfam" id="PF00078">
    <property type="entry name" value="RVT_1"/>
    <property type="match status" value="1"/>
</dbReference>
<reference evidence="3" key="1">
    <citation type="submission" date="2019-08" db="EMBL/GenBank/DDBJ databases">
        <title>The genome of the North American firefly Photinus pyralis.</title>
        <authorList>
            <consortium name="Photinus pyralis genome working group"/>
            <person name="Fallon T.R."/>
            <person name="Sander Lower S.E."/>
            <person name="Weng J.-K."/>
        </authorList>
    </citation>
    <scope>NUCLEOTIDE SEQUENCE</scope>
    <source>
        <strain evidence="3">TRF0915ILg1</strain>
        <tissue evidence="3">Whole body</tissue>
    </source>
</reference>
<dbReference type="OrthoDB" id="6780578at2759"/>
<dbReference type="Proteomes" id="UP000801492">
    <property type="component" value="Unassembled WGS sequence"/>
</dbReference>
<dbReference type="SUPFAM" id="SSF56672">
    <property type="entry name" value="DNA/RNA polymerases"/>
    <property type="match status" value="1"/>
</dbReference>
<dbReference type="InterPro" id="IPR000477">
    <property type="entry name" value="RT_dom"/>
</dbReference>